<keyword evidence="1" id="KW-0238">DNA-binding</keyword>
<dbReference type="Proteomes" id="UP001161160">
    <property type="component" value="Unassembled WGS sequence"/>
</dbReference>
<accession>A0AA43M897</accession>
<protein>
    <recommendedName>
        <fullName evidence="4">Core-binding (CB) domain-containing protein</fullName>
    </recommendedName>
</protein>
<dbReference type="AlphaFoldDB" id="A0AA43M897"/>
<dbReference type="Gene3D" id="1.10.150.130">
    <property type="match status" value="1"/>
</dbReference>
<evidence type="ECO:0000313" key="2">
    <source>
        <dbReference type="EMBL" id="MDH6504021.1"/>
    </source>
</evidence>
<evidence type="ECO:0008006" key="4">
    <source>
        <dbReference type="Google" id="ProtNLM"/>
    </source>
</evidence>
<dbReference type="GO" id="GO:0003677">
    <property type="term" value="F:DNA binding"/>
    <property type="evidence" value="ECO:0007669"/>
    <property type="project" value="UniProtKB-KW"/>
</dbReference>
<name>A0AA43M897_9BURK</name>
<comment type="caution">
    <text evidence="2">The sequence shown here is derived from an EMBL/GenBank/DDBJ whole genome shotgun (WGS) entry which is preliminary data.</text>
</comment>
<sequence length="182" mass="21336">MCMSNKKESTHQLIHRNLTLYQREHSAVWQCRYKVDNKWIRATTKETQFDLAVNKAKELLVEAEIRKRSGIPVVTKRFKDIAILAIDRMERAIKGGLGKSIYKDYIRIINEHFIPSLGQRLITNIDYDALQQYYDDREAKYGLALSNSNRKTQNAAFNRVFDEAIVIYKMLYLPISRFLSLS</sequence>
<dbReference type="SUPFAM" id="SSF56349">
    <property type="entry name" value="DNA breaking-rejoining enzymes"/>
    <property type="match status" value="1"/>
</dbReference>
<evidence type="ECO:0000256" key="1">
    <source>
        <dbReference type="ARBA" id="ARBA00023125"/>
    </source>
</evidence>
<evidence type="ECO:0000313" key="3">
    <source>
        <dbReference type="Proteomes" id="UP001161160"/>
    </source>
</evidence>
<gene>
    <name evidence="2" type="ORF">M2127_001325</name>
</gene>
<reference evidence="2" key="1">
    <citation type="submission" date="2023-04" db="EMBL/GenBank/DDBJ databases">
        <title>Genome Encyclopedia of Bacteria and Archaea VI: Functional Genomics of Type Strains.</title>
        <authorList>
            <person name="Whitman W."/>
        </authorList>
    </citation>
    <scope>NUCLEOTIDE SEQUENCE</scope>
    <source>
        <strain evidence="2">Enz.4-51</strain>
    </source>
</reference>
<proteinExistence type="predicted"/>
<dbReference type="InterPro" id="IPR011010">
    <property type="entry name" value="DNA_brk_join_enz"/>
</dbReference>
<dbReference type="InterPro" id="IPR010998">
    <property type="entry name" value="Integrase_recombinase_N"/>
</dbReference>
<organism evidence="2 3">
    <name type="scientific">Polynucleobacter sphagniphilus</name>
    <dbReference type="NCBI Taxonomy" id="1743169"/>
    <lineage>
        <taxon>Bacteria</taxon>
        <taxon>Pseudomonadati</taxon>
        <taxon>Pseudomonadota</taxon>
        <taxon>Betaproteobacteria</taxon>
        <taxon>Burkholderiales</taxon>
        <taxon>Burkholderiaceae</taxon>
        <taxon>Polynucleobacter</taxon>
    </lineage>
</organism>
<dbReference type="EMBL" id="JARXYA010000005">
    <property type="protein sequence ID" value="MDH6504021.1"/>
    <property type="molecule type" value="Genomic_DNA"/>
</dbReference>
<keyword evidence="3" id="KW-1185">Reference proteome</keyword>